<protein>
    <submittedName>
        <fullName evidence="3">Helix-turn-helix domain-containing protein</fullName>
    </submittedName>
</protein>
<dbReference type="GO" id="GO:0005829">
    <property type="term" value="C:cytosol"/>
    <property type="evidence" value="ECO:0007669"/>
    <property type="project" value="TreeGrafter"/>
</dbReference>
<evidence type="ECO:0000313" key="3">
    <source>
        <dbReference type="EMBL" id="UOB17492.1"/>
    </source>
</evidence>
<name>A0A9E6ZKN8_9FLAO</name>
<dbReference type="Proteomes" id="UP000831290">
    <property type="component" value="Chromosome"/>
</dbReference>
<reference evidence="3" key="1">
    <citation type="submission" date="2022-03" db="EMBL/GenBank/DDBJ databases">
        <title>Description of Abyssus ytuae gen. nov., sp. nov., a novel member of the family Flavobacteriaceae isolated from the sediment of Mariana Trench.</title>
        <authorList>
            <person name="Zhang J."/>
            <person name="Xu X."/>
        </authorList>
    </citation>
    <scope>NUCLEOTIDE SEQUENCE</scope>
    <source>
        <strain evidence="3">MT3330</strain>
    </source>
</reference>
<dbReference type="SMART" id="SM00530">
    <property type="entry name" value="HTH_XRE"/>
    <property type="match status" value="1"/>
</dbReference>
<dbReference type="SUPFAM" id="SSF47413">
    <property type="entry name" value="lambda repressor-like DNA-binding domains"/>
    <property type="match status" value="1"/>
</dbReference>
<organism evidence="3 4">
    <name type="scientific">Abyssalbus ytuae</name>
    <dbReference type="NCBI Taxonomy" id="2926907"/>
    <lineage>
        <taxon>Bacteria</taxon>
        <taxon>Pseudomonadati</taxon>
        <taxon>Bacteroidota</taxon>
        <taxon>Flavobacteriia</taxon>
        <taxon>Flavobacteriales</taxon>
        <taxon>Flavobacteriaceae</taxon>
        <taxon>Abyssalbus</taxon>
    </lineage>
</organism>
<dbReference type="PANTHER" id="PTHR46797:SF1">
    <property type="entry name" value="METHYLPHOSPHONATE SYNTHASE"/>
    <property type="match status" value="1"/>
</dbReference>
<evidence type="ECO:0000313" key="4">
    <source>
        <dbReference type="Proteomes" id="UP000831290"/>
    </source>
</evidence>
<dbReference type="Gene3D" id="1.10.260.40">
    <property type="entry name" value="lambda repressor-like DNA-binding domains"/>
    <property type="match status" value="1"/>
</dbReference>
<dbReference type="InterPro" id="IPR050807">
    <property type="entry name" value="TransReg_Diox_bact_type"/>
</dbReference>
<dbReference type="PROSITE" id="PS50943">
    <property type="entry name" value="HTH_CROC1"/>
    <property type="match status" value="1"/>
</dbReference>
<keyword evidence="1" id="KW-0238">DNA-binding</keyword>
<accession>A0A9E6ZKN8</accession>
<evidence type="ECO:0000259" key="2">
    <source>
        <dbReference type="PROSITE" id="PS50943"/>
    </source>
</evidence>
<dbReference type="AlphaFoldDB" id="A0A9E6ZKN8"/>
<dbReference type="EMBL" id="CP094358">
    <property type="protein sequence ID" value="UOB17492.1"/>
    <property type="molecule type" value="Genomic_DNA"/>
</dbReference>
<dbReference type="PANTHER" id="PTHR46797">
    <property type="entry name" value="HTH-TYPE TRANSCRIPTIONAL REGULATOR"/>
    <property type="match status" value="1"/>
</dbReference>
<evidence type="ECO:0000256" key="1">
    <source>
        <dbReference type="ARBA" id="ARBA00023125"/>
    </source>
</evidence>
<gene>
    <name evidence="3" type="ORF">MQE35_17365</name>
</gene>
<dbReference type="CDD" id="cd00093">
    <property type="entry name" value="HTH_XRE"/>
    <property type="match status" value="1"/>
</dbReference>
<proteinExistence type="predicted"/>
<dbReference type="GO" id="GO:0003700">
    <property type="term" value="F:DNA-binding transcription factor activity"/>
    <property type="evidence" value="ECO:0007669"/>
    <property type="project" value="TreeGrafter"/>
</dbReference>
<dbReference type="InterPro" id="IPR010982">
    <property type="entry name" value="Lambda_DNA-bd_dom_sf"/>
</dbReference>
<sequence>MNKEHKKKFASEKEFLAFEFKSKARIIDDKMVEVIAPDGEVFSVLAPIGIYTNEETRHYQLHVIEYVFDKNFSDDKELMTHNIWKDLFLNRVSFMGMSPGDKQGERTRIGKKIRQIREEKGIEGKDLARLTNIDAANLSRIERGKYSVGLDILSKLASALGYHIDIVPN</sequence>
<dbReference type="Pfam" id="PF01381">
    <property type="entry name" value="HTH_3"/>
    <property type="match status" value="1"/>
</dbReference>
<dbReference type="RefSeq" id="WP_255842982.1">
    <property type="nucleotide sequence ID" value="NZ_CP094358.1"/>
</dbReference>
<dbReference type="GO" id="GO:0003677">
    <property type="term" value="F:DNA binding"/>
    <property type="evidence" value="ECO:0007669"/>
    <property type="project" value="UniProtKB-KW"/>
</dbReference>
<feature type="domain" description="HTH cro/C1-type" evidence="2">
    <location>
        <begin position="113"/>
        <end position="167"/>
    </location>
</feature>
<keyword evidence="4" id="KW-1185">Reference proteome</keyword>
<dbReference type="KEGG" id="fbm:MQE35_17365"/>
<dbReference type="InterPro" id="IPR001387">
    <property type="entry name" value="Cro/C1-type_HTH"/>
</dbReference>